<organism evidence="2 3">
    <name type="scientific">Penicillium nalgiovense</name>
    <dbReference type="NCBI Taxonomy" id="60175"/>
    <lineage>
        <taxon>Eukaryota</taxon>
        <taxon>Fungi</taxon>
        <taxon>Dikarya</taxon>
        <taxon>Ascomycota</taxon>
        <taxon>Pezizomycotina</taxon>
        <taxon>Eurotiomycetes</taxon>
        <taxon>Eurotiomycetidae</taxon>
        <taxon>Eurotiales</taxon>
        <taxon>Aspergillaceae</taxon>
        <taxon>Penicillium</taxon>
    </lineage>
</organism>
<keyword evidence="1" id="KW-1133">Transmembrane helix</keyword>
<dbReference type="EMBL" id="CAJVNV010000636">
    <property type="protein sequence ID" value="CAG8322001.1"/>
    <property type="molecule type" value="Genomic_DNA"/>
</dbReference>
<keyword evidence="1" id="KW-0472">Membrane</keyword>
<comment type="caution">
    <text evidence="2">The sequence shown here is derived from an EMBL/GenBank/DDBJ whole genome shotgun (WGS) entry which is preliminary data.</text>
</comment>
<proteinExistence type="predicted"/>
<name>A0A9W4IQA4_PENNA</name>
<reference evidence="2" key="1">
    <citation type="submission" date="2021-07" db="EMBL/GenBank/DDBJ databases">
        <authorList>
            <person name="Branca A.L. A."/>
        </authorList>
    </citation>
    <scope>NUCLEOTIDE SEQUENCE</scope>
</reference>
<feature type="transmembrane region" description="Helical" evidence="1">
    <location>
        <begin position="27"/>
        <end position="45"/>
    </location>
</feature>
<evidence type="ECO:0000313" key="2">
    <source>
        <dbReference type="EMBL" id="CAG8322001.1"/>
    </source>
</evidence>
<dbReference type="AlphaFoldDB" id="A0A9W4IQA4"/>
<gene>
    <name evidence="2" type="ORF">PNAL_LOCUS10387</name>
</gene>
<dbReference type="OrthoDB" id="9999863at2759"/>
<sequence length="286" mass="32860">MNTQHHCYALNLFPPTTRTFVSSFPRFLFSFFSSNFFIAMSLLGYSELYIGTEVTFAAPSLQKWVIEEKLTEDVQQMTKWELDGGAGPPFAVFKYLCHSAANSNKKAFMRIYFQIPIEGTEYQRPEVRQRQAASRKHEELDVLKDLQLRQCPVVPSLLTYKEGKQGNDGLVPDGYITHVVWDKVPGKSLNQDKVWDPTSGPLREAVRAKFRDVWEELRRYGWEPGMPGLENIIYDESTETMHIAGFRAAALLDPKEKFTDMTFVEWGLAIPPSNAGWEKDSTKWAW</sequence>
<protein>
    <submittedName>
        <fullName evidence="2">Uncharacterized protein</fullName>
    </submittedName>
</protein>
<keyword evidence="1" id="KW-0812">Transmembrane</keyword>
<accession>A0A9W4IQA4</accession>
<evidence type="ECO:0000256" key="1">
    <source>
        <dbReference type="SAM" id="Phobius"/>
    </source>
</evidence>
<evidence type="ECO:0000313" key="3">
    <source>
        <dbReference type="Proteomes" id="UP001153461"/>
    </source>
</evidence>
<dbReference type="Proteomes" id="UP001153461">
    <property type="component" value="Unassembled WGS sequence"/>
</dbReference>